<name>A0A9D4MC58_DREPO</name>
<keyword evidence="2" id="KW-1185">Reference proteome</keyword>
<accession>A0A9D4MC58</accession>
<comment type="caution">
    <text evidence="1">The sequence shown here is derived from an EMBL/GenBank/DDBJ whole genome shotgun (WGS) entry which is preliminary data.</text>
</comment>
<protein>
    <submittedName>
        <fullName evidence="1">Uncharacterized protein</fullName>
    </submittedName>
</protein>
<gene>
    <name evidence="1" type="ORF">DPMN_036772</name>
</gene>
<dbReference type="AlphaFoldDB" id="A0A9D4MC58"/>
<dbReference type="Proteomes" id="UP000828390">
    <property type="component" value="Unassembled WGS sequence"/>
</dbReference>
<sequence length="185" mass="20687">MTQSLALLTCEKSDATNMNIKEKTKLGTISKDLQDIAQPDFEKHKDKTVKLESKKVSILKAVCFTEVITTDLHNIILLDQNGKILLKANFNGQVTSYKHFSGSIRIVGMQGGCFAVFNGKEIKIYDALSCDFTPSKKKIAGLKNEIEHLTGFDYCCRTEQFAVSGLDKNDKMKLIVVKDSDKKRC</sequence>
<evidence type="ECO:0000313" key="1">
    <source>
        <dbReference type="EMBL" id="KAH3873535.1"/>
    </source>
</evidence>
<organism evidence="1 2">
    <name type="scientific">Dreissena polymorpha</name>
    <name type="common">Zebra mussel</name>
    <name type="synonym">Mytilus polymorpha</name>
    <dbReference type="NCBI Taxonomy" id="45954"/>
    <lineage>
        <taxon>Eukaryota</taxon>
        <taxon>Metazoa</taxon>
        <taxon>Spiralia</taxon>
        <taxon>Lophotrochozoa</taxon>
        <taxon>Mollusca</taxon>
        <taxon>Bivalvia</taxon>
        <taxon>Autobranchia</taxon>
        <taxon>Heteroconchia</taxon>
        <taxon>Euheterodonta</taxon>
        <taxon>Imparidentia</taxon>
        <taxon>Neoheterodontei</taxon>
        <taxon>Myida</taxon>
        <taxon>Dreissenoidea</taxon>
        <taxon>Dreissenidae</taxon>
        <taxon>Dreissena</taxon>
    </lineage>
</organism>
<evidence type="ECO:0000313" key="2">
    <source>
        <dbReference type="Proteomes" id="UP000828390"/>
    </source>
</evidence>
<dbReference type="EMBL" id="JAIWYP010000002">
    <property type="protein sequence ID" value="KAH3873535.1"/>
    <property type="molecule type" value="Genomic_DNA"/>
</dbReference>
<reference evidence="1" key="1">
    <citation type="journal article" date="2019" name="bioRxiv">
        <title>The Genome of the Zebra Mussel, Dreissena polymorpha: A Resource for Invasive Species Research.</title>
        <authorList>
            <person name="McCartney M.A."/>
            <person name="Auch B."/>
            <person name="Kono T."/>
            <person name="Mallez S."/>
            <person name="Zhang Y."/>
            <person name="Obille A."/>
            <person name="Becker A."/>
            <person name="Abrahante J.E."/>
            <person name="Garbe J."/>
            <person name="Badalamenti J.P."/>
            <person name="Herman A."/>
            <person name="Mangelson H."/>
            <person name="Liachko I."/>
            <person name="Sullivan S."/>
            <person name="Sone E.D."/>
            <person name="Koren S."/>
            <person name="Silverstein K.A.T."/>
            <person name="Beckman K.B."/>
            <person name="Gohl D.M."/>
        </authorList>
    </citation>
    <scope>NUCLEOTIDE SEQUENCE</scope>
    <source>
        <strain evidence="1">Duluth1</strain>
        <tissue evidence="1">Whole animal</tissue>
    </source>
</reference>
<reference evidence="1" key="2">
    <citation type="submission" date="2020-11" db="EMBL/GenBank/DDBJ databases">
        <authorList>
            <person name="McCartney M.A."/>
            <person name="Auch B."/>
            <person name="Kono T."/>
            <person name="Mallez S."/>
            <person name="Becker A."/>
            <person name="Gohl D.M."/>
            <person name="Silverstein K.A.T."/>
            <person name="Koren S."/>
            <person name="Bechman K.B."/>
            <person name="Herman A."/>
            <person name="Abrahante J.E."/>
            <person name="Garbe J."/>
        </authorList>
    </citation>
    <scope>NUCLEOTIDE SEQUENCE</scope>
    <source>
        <strain evidence="1">Duluth1</strain>
        <tissue evidence="1">Whole animal</tissue>
    </source>
</reference>
<proteinExistence type="predicted"/>